<evidence type="ECO:0000256" key="1">
    <source>
        <dbReference type="ARBA" id="ARBA00009437"/>
    </source>
</evidence>
<evidence type="ECO:0000259" key="5">
    <source>
        <dbReference type="PROSITE" id="PS50931"/>
    </source>
</evidence>
<sequence length="297" mass="31619">MDGPNRIKNPLSLSQLRALEAVVRRGSFSAAAKEIGVSQPSISNHVHGLENRFKTRLIAKSGYSVSATPALEALLPKIRAILALTSDLESELLHQKELGAGELRIGYSTYQLAIPRISAFMARHPEITIEARALATRDILDLFDNGDIDIGFVTGREIPAGLDGELLVQTRIVIAAPADHPLASKGAVSWKDVETLPLLQRESSSGTRKMFEAAATVAGIKPKTILALGSWGSIATLIRSGIGVGIAMEAEITDRDGCVAIPIDSPSLVANHYVVWQKDMAGVAAIEAFRASLNTAA</sequence>
<dbReference type="Pfam" id="PF00126">
    <property type="entry name" value="HTH_1"/>
    <property type="match status" value="1"/>
</dbReference>
<dbReference type="Pfam" id="PF03466">
    <property type="entry name" value="LysR_substrate"/>
    <property type="match status" value="1"/>
</dbReference>
<dbReference type="GO" id="GO:0003700">
    <property type="term" value="F:DNA-binding transcription factor activity"/>
    <property type="evidence" value="ECO:0007669"/>
    <property type="project" value="InterPro"/>
</dbReference>
<gene>
    <name evidence="6" type="primary">cysL_1</name>
    <name evidence="6" type="ORF">LAX5112_01430</name>
</gene>
<dbReference type="CDD" id="cd05466">
    <property type="entry name" value="PBP2_LTTR_substrate"/>
    <property type="match status" value="1"/>
</dbReference>
<dbReference type="RefSeq" id="WP_055671259.1">
    <property type="nucleotide sequence ID" value="NZ_CXWD01000005.1"/>
</dbReference>
<dbReference type="AlphaFoldDB" id="A0A0M7A173"/>
<protein>
    <submittedName>
        <fullName evidence="6">CysJI operon transcriptional activator</fullName>
    </submittedName>
</protein>
<dbReference type="PANTHER" id="PTHR30346:SF28">
    <property type="entry name" value="HTH-TYPE TRANSCRIPTIONAL REGULATOR CYNR"/>
    <property type="match status" value="1"/>
</dbReference>
<dbReference type="Gene3D" id="3.40.190.290">
    <property type="match status" value="1"/>
</dbReference>
<dbReference type="PANTHER" id="PTHR30346">
    <property type="entry name" value="TRANSCRIPTIONAL DUAL REGULATOR HCAR-RELATED"/>
    <property type="match status" value="1"/>
</dbReference>
<feature type="domain" description="HTH lysR-type" evidence="5">
    <location>
        <begin position="11"/>
        <end position="68"/>
    </location>
</feature>
<evidence type="ECO:0000256" key="2">
    <source>
        <dbReference type="ARBA" id="ARBA00023015"/>
    </source>
</evidence>
<dbReference type="SUPFAM" id="SSF46785">
    <property type="entry name" value="Winged helix' DNA-binding domain"/>
    <property type="match status" value="1"/>
</dbReference>
<dbReference type="InterPro" id="IPR000847">
    <property type="entry name" value="LysR_HTH_N"/>
</dbReference>
<dbReference type="OrthoDB" id="8479870at2"/>
<dbReference type="PRINTS" id="PR00039">
    <property type="entry name" value="HTHLYSR"/>
</dbReference>
<keyword evidence="7" id="KW-1185">Reference proteome</keyword>
<reference evidence="7" key="1">
    <citation type="submission" date="2015-07" db="EMBL/GenBank/DDBJ databases">
        <authorList>
            <person name="Rodrigo-Torres Lidia"/>
            <person name="Arahal R.David."/>
        </authorList>
    </citation>
    <scope>NUCLEOTIDE SEQUENCE [LARGE SCALE GENOMIC DNA]</scope>
    <source>
        <strain evidence="7">CECT 5112</strain>
    </source>
</reference>
<proteinExistence type="inferred from homology"/>
<evidence type="ECO:0000313" key="6">
    <source>
        <dbReference type="EMBL" id="CTQ67554.1"/>
    </source>
</evidence>
<evidence type="ECO:0000313" key="7">
    <source>
        <dbReference type="Proteomes" id="UP000053235"/>
    </source>
</evidence>
<accession>A0A0M7A173</accession>
<dbReference type="Proteomes" id="UP000053235">
    <property type="component" value="Unassembled WGS sequence"/>
</dbReference>
<dbReference type="GO" id="GO:0032993">
    <property type="term" value="C:protein-DNA complex"/>
    <property type="evidence" value="ECO:0007669"/>
    <property type="project" value="TreeGrafter"/>
</dbReference>
<dbReference type="GO" id="GO:0003677">
    <property type="term" value="F:DNA binding"/>
    <property type="evidence" value="ECO:0007669"/>
    <property type="project" value="UniProtKB-KW"/>
</dbReference>
<comment type="similarity">
    <text evidence="1">Belongs to the LysR transcriptional regulatory family.</text>
</comment>
<dbReference type="PROSITE" id="PS50931">
    <property type="entry name" value="HTH_LYSR"/>
    <property type="match status" value="1"/>
</dbReference>
<keyword evidence="3" id="KW-0238">DNA-binding</keyword>
<dbReference type="Gene3D" id="1.10.10.10">
    <property type="entry name" value="Winged helix-like DNA-binding domain superfamily/Winged helix DNA-binding domain"/>
    <property type="match status" value="1"/>
</dbReference>
<dbReference type="InterPro" id="IPR036388">
    <property type="entry name" value="WH-like_DNA-bd_sf"/>
</dbReference>
<dbReference type="InterPro" id="IPR005119">
    <property type="entry name" value="LysR_subst-bd"/>
</dbReference>
<evidence type="ECO:0000256" key="4">
    <source>
        <dbReference type="ARBA" id="ARBA00023163"/>
    </source>
</evidence>
<evidence type="ECO:0000256" key="3">
    <source>
        <dbReference type="ARBA" id="ARBA00023125"/>
    </source>
</evidence>
<dbReference type="InterPro" id="IPR036390">
    <property type="entry name" value="WH_DNA-bd_sf"/>
</dbReference>
<dbReference type="SUPFAM" id="SSF53850">
    <property type="entry name" value="Periplasmic binding protein-like II"/>
    <property type="match status" value="1"/>
</dbReference>
<dbReference type="STRING" id="388408.LAX5112_01430"/>
<name>A0A0M7A173_9HYPH</name>
<keyword evidence="2" id="KW-0805">Transcription regulation</keyword>
<dbReference type="EMBL" id="CXWD01000005">
    <property type="protein sequence ID" value="CTQ67554.1"/>
    <property type="molecule type" value="Genomic_DNA"/>
</dbReference>
<organism evidence="6 7">
    <name type="scientific">Roseibium alexandrii</name>
    <dbReference type="NCBI Taxonomy" id="388408"/>
    <lineage>
        <taxon>Bacteria</taxon>
        <taxon>Pseudomonadati</taxon>
        <taxon>Pseudomonadota</taxon>
        <taxon>Alphaproteobacteria</taxon>
        <taxon>Hyphomicrobiales</taxon>
        <taxon>Stappiaceae</taxon>
        <taxon>Roseibium</taxon>
    </lineage>
</organism>
<keyword evidence="4" id="KW-0804">Transcription</keyword>